<organism evidence="1 2">
    <name type="scientific">Aphis craccivora</name>
    <name type="common">Cowpea aphid</name>
    <dbReference type="NCBI Taxonomy" id="307492"/>
    <lineage>
        <taxon>Eukaryota</taxon>
        <taxon>Metazoa</taxon>
        <taxon>Ecdysozoa</taxon>
        <taxon>Arthropoda</taxon>
        <taxon>Hexapoda</taxon>
        <taxon>Insecta</taxon>
        <taxon>Pterygota</taxon>
        <taxon>Neoptera</taxon>
        <taxon>Paraneoptera</taxon>
        <taxon>Hemiptera</taxon>
        <taxon>Sternorrhyncha</taxon>
        <taxon>Aphidomorpha</taxon>
        <taxon>Aphidoidea</taxon>
        <taxon>Aphididae</taxon>
        <taxon>Aphidini</taxon>
        <taxon>Aphis</taxon>
        <taxon>Aphis</taxon>
    </lineage>
</organism>
<evidence type="ECO:0000313" key="2">
    <source>
        <dbReference type="Proteomes" id="UP000478052"/>
    </source>
</evidence>
<accession>A0A6G0ZHP8</accession>
<dbReference type="Proteomes" id="UP000478052">
    <property type="component" value="Unassembled WGS sequence"/>
</dbReference>
<keyword evidence="2" id="KW-1185">Reference proteome</keyword>
<sequence>MRVFDIQSSEGPLVFHYSDSEWSDVLILQCCVFFVSVYMRTCRNNGSIFNFSSFSGSKVNLVGALGGHFFEIPRPG</sequence>
<evidence type="ECO:0000313" key="1">
    <source>
        <dbReference type="EMBL" id="KAF0770412.1"/>
    </source>
</evidence>
<protein>
    <submittedName>
        <fullName evidence="1">Uncharacterized protein</fullName>
    </submittedName>
</protein>
<comment type="caution">
    <text evidence="1">The sequence shown here is derived from an EMBL/GenBank/DDBJ whole genome shotgun (WGS) entry which is preliminary data.</text>
</comment>
<proteinExistence type="predicted"/>
<gene>
    <name evidence="1" type="ORF">FWK35_00027372</name>
</gene>
<dbReference type="EMBL" id="VUJU01000440">
    <property type="protein sequence ID" value="KAF0770412.1"/>
    <property type="molecule type" value="Genomic_DNA"/>
</dbReference>
<name>A0A6G0ZHP8_APHCR</name>
<reference evidence="1 2" key="1">
    <citation type="submission" date="2019-08" db="EMBL/GenBank/DDBJ databases">
        <title>Whole genome of Aphis craccivora.</title>
        <authorList>
            <person name="Voronova N.V."/>
            <person name="Shulinski R.S."/>
            <person name="Bandarenka Y.V."/>
            <person name="Zhorov D.G."/>
            <person name="Warner D."/>
        </authorList>
    </citation>
    <scope>NUCLEOTIDE SEQUENCE [LARGE SCALE GENOMIC DNA]</scope>
    <source>
        <strain evidence="1">180601</strain>
        <tissue evidence="1">Whole Body</tissue>
    </source>
</reference>
<dbReference type="AlphaFoldDB" id="A0A6G0ZHP8"/>